<comment type="catalytic activity">
    <reaction evidence="10 11">
        <text>DNA(n) + a 2'-deoxyribonucleoside 5'-triphosphate = DNA(n+1) + diphosphate</text>
        <dbReference type="Rhea" id="RHEA:22508"/>
        <dbReference type="Rhea" id="RHEA-COMP:17339"/>
        <dbReference type="Rhea" id="RHEA-COMP:17340"/>
        <dbReference type="ChEBI" id="CHEBI:33019"/>
        <dbReference type="ChEBI" id="CHEBI:61560"/>
        <dbReference type="ChEBI" id="CHEBI:173112"/>
        <dbReference type="EC" id="2.7.7.7"/>
    </reaction>
</comment>
<dbReference type="InterPro" id="IPR001270">
    <property type="entry name" value="ClpA/B"/>
</dbReference>
<dbReference type="GO" id="GO:0009360">
    <property type="term" value="C:DNA polymerase III complex"/>
    <property type="evidence" value="ECO:0007669"/>
    <property type="project" value="InterPro"/>
</dbReference>
<dbReference type="GO" id="GO:0006261">
    <property type="term" value="P:DNA-templated DNA replication"/>
    <property type="evidence" value="ECO:0007669"/>
    <property type="project" value="TreeGrafter"/>
</dbReference>
<dbReference type="PANTHER" id="PTHR11669">
    <property type="entry name" value="REPLICATION FACTOR C / DNA POLYMERASE III GAMMA-TAU SUBUNIT"/>
    <property type="match status" value="1"/>
</dbReference>
<dbReference type="Pfam" id="PF13177">
    <property type="entry name" value="DNA_pol3_delta2"/>
    <property type="match status" value="1"/>
</dbReference>
<sequence>MSYKALYRTHRPVNFDEIKGQDHITTTLKNIIKSEKVSHAYLFSGPRGTGKTSAAKVFANVLNCKNLSEDLKPCLKCGLCLEAKKGSSMDIIEIDAASNNGVAEIRELRDNVRYAPSNAKYKIYIIDEVHMLSKGAFNALLKTLEEPPKHAIFILATTEPHKIPVTILSRTQRFNFRRVEDSVLVEHLKEVLDKEGLKYDNSAIKLIAKLANGGLRDALSIADQASSYTNGGISFEAISQVFGIVSLESQVNIINFAASKNVDGLLSLINKFVDSGVDLVRLSTSLIDIIKDFIIFNKTGQTKLLEVLTEEQTQELTITVDSAYNMLDILVELITQLSRSEYPRQVFELAMLKLTKTAENVIVKPTSSPVLENKEPAFTTVHETSQPVMEEKVEEIVMPEPTPELQAPIINGDTAEISVEEEPQKELFSELQMKSESIVEEEPIIEPEPIVEEESIVEEEPTLEAVLKKEITNDPTQPKYVPFINERPVVNKPKPTPTPKVEMASAPSENIQFEKTDEIPNEIPSVPEESSDSLMDLFSTQELKEKVPTEDSIIDMEEIESSTQVISASLEQNSHAEEIEEDITTTQEIQINPSRDITKTIDTPMANEASEPADLLSLFTSDATTQIQEPIPPTNTVSDIINLLVQSDKAVQAHIKKSWTSIISYAANSRYSEYASLLDSARLISSGKDFILVSSKDASICTRINEVKFKRRFVELVKHVFGETKNVFAITRDQFIDVKERYTVLAKSNSLPQPQKIMVPSLGEQEKTKAHKLGEDLFGELFSA</sequence>
<dbReference type="FunFam" id="1.10.8.60:FF:000013">
    <property type="entry name" value="DNA polymerase III subunit gamma/tau"/>
    <property type="match status" value="1"/>
</dbReference>
<keyword evidence="4 11" id="KW-0235">DNA replication</keyword>
<evidence type="ECO:0000256" key="6">
    <source>
        <dbReference type="ARBA" id="ARBA00022741"/>
    </source>
</evidence>
<keyword evidence="9 11" id="KW-0239">DNA-directed DNA polymerase</keyword>
<evidence type="ECO:0000259" key="12">
    <source>
        <dbReference type="SMART" id="SM00382"/>
    </source>
</evidence>
<evidence type="ECO:0000256" key="1">
    <source>
        <dbReference type="ARBA" id="ARBA00006360"/>
    </source>
</evidence>
<dbReference type="GO" id="GO:0003677">
    <property type="term" value="F:DNA binding"/>
    <property type="evidence" value="ECO:0007669"/>
    <property type="project" value="InterPro"/>
</dbReference>
<dbReference type="EMBL" id="PSZP01000008">
    <property type="protein sequence ID" value="TCG11385.1"/>
    <property type="molecule type" value="Genomic_DNA"/>
</dbReference>
<dbReference type="Gene3D" id="1.20.272.10">
    <property type="match status" value="1"/>
</dbReference>
<dbReference type="InterPro" id="IPR012763">
    <property type="entry name" value="DNA_pol_III_sug/sutau_N"/>
</dbReference>
<dbReference type="AlphaFoldDB" id="A0A4R0XR79"/>
<evidence type="ECO:0000256" key="3">
    <source>
        <dbReference type="ARBA" id="ARBA00022695"/>
    </source>
</evidence>
<dbReference type="CDD" id="cd18137">
    <property type="entry name" value="HLD_clamp_pol_III_gamma_tau"/>
    <property type="match status" value="1"/>
</dbReference>
<dbReference type="Gene3D" id="1.10.8.60">
    <property type="match status" value="1"/>
</dbReference>
<dbReference type="InterPro" id="IPR022754">
    <property type="entry name" value="DNA_pol_III_gamma-3"/>
</dbReference>
<dbReference type="SUPFAM" id="SSF48019">
    <property type="entry name" value="post-AAA+ oligomerization domain-like"/>
    <property type="match status" value="1"/>
</dbReference>
<dbReference type="GO" id="GO:0003887">
    <property type="term" value="F:DNA-directed DNA polymerase activity"/>
    <property type="evidence" value="ECO:0007669"/>
    <property type="project" value="UniProtKB-KW"/>
</dbReference>
<reference evidence="13 14" key="1">
    <citation type="submission" date="2018-02" db="EMBL/GenBank/DDBJ databases">
        <title>Mycoplasma marinum and Mycoplasma todarodis sp. nov., moderately halophilic and psychrotolerant mycoplasmas isolated from cephalopods.</title>
        <authorList>
            <person name="Viver T."/>
        </authorList>
    </citation>
    <scope>NUCLEOTIDE SEQUENCE [LARGE SCALE GENOMIC DNA]</scope>
    <source>
        <strain evidence="13 14">5H</strain>
    </source>
</reference>
<dbReference type="EC" id="2.7.7.7" evidence="11"/>
<organism evidence="13 14">
    <name type="scientific">Mycoplasma todarodis</name>
    <dbReference type="NCBI Taxonomy" id="1937191"/>
    <lineage>
        <taxon>Bacteria</taxon>
        <taxon>Bacillati</taxon>
        <taxon>Mycoplasmatota</taxon>
        <taxon>Mollicutes</taxon>
        <taxon>Mycoplasmataceae</taxon>
        <taxon>Mycoplasma</taxon>
    </lineage>
</organism>
<comment type="function">
    <text evidence="11">DNA polymerase III is a complex, multichain enzyme responsible for most of the replicative synthesis in bacteria. This DNA polymerase also exhibits 3' to 5' exonuclease activity.</text>
</comment>
<evidence type="ECO:0000313" key="13">
    <source>
        <dbReference type="EMBL" id="TCG11385.1"/>
    </source>
</evidence>
<evidence type="ECO:0000256" key="7">
    <source>
        <dbReference type="ARBA" id="ARBA00022833"/>
    </source>
</evidence>
<protein>
    <recommendedName>
        <fullName evidence="11">DNA polymerase III subunit gamma/tau</fullName>
        <ecNumber evidence="11">2.7.7.7</ecNumber>
    </recommendedName>
</protein>
<gene>
    <name evidence="11" type="primary">dnaX</name>
    <name evidence="13" type="ORF">C4B25_01665</name>
</gene>
<dbReference type="GO" id="GO:0005524">
    <property type="term" value="F:ATP binding"/>
    <property type="evidence" value="ECO:0007669"/>
    <property type="project" value="UniProtKB-KW"/>
</dbReference>
<comment type="subunit">
    <text evidence="11">DNA polymerase III contains a core (composed of alpha, epsilon and theta chains) that associates with a tau subunit. This core dimerizes to form the POLIII' complex. PolIII' associates with the gamma complex (composed of gamma, delta, delta', psi and chi chains) and with the beta chain to form the complete DNA polymerase III complex.</text>
</comment>
<comment type="similarity">
    <text evidence="1 11">Belongs to the DnaX/STICHEL family.</text>
</comment>
<dbReference type="InterPro" id="IPR003593">
    <property type="entry name" value="AAA+_ATPase"/>
</dbReference>
<dbReference type="PANTHER" id="PTHR11669:SF0">
    <property type="entry name" value="PROTEIN STICHEL-LIKE 2"/>
    <property type="match status" value="1"/>
</dbReference>
<evidence type="ECO:0000256" key="8">
    <source>
        <dbReference type="ARBA" id="ARBA00022840"/>
    </source>
</evidence>
<keyword evidence="3 11" id="KW-0548">Nucleotidyltransferase</keyword>
<dbReference type="SMART" id="SM00382">
    <property type="entry name" value="AAA"/>
    <property type="match status" value="1"/>
</dbReference>
<proteinExistence type="inferred from homology"/>
<keyword evidence="14" id="KW-1185">Reference proteome</keyword>
<keyword evidence="2 11" id="KW-0808">Transferase</keyword>
<dbReference type="RefSeq" id="WP_131613325.1">
    <property type="nucleotide sequence ID" value="NZ_PSZP01000008.1"/>
</dbReference>
<dbReference type="InterPro" id="IPR045085">
    <property type="entry name" value="HLD_clamp_pol_III_gamma_tau"/>
</dbReference>
<evidence type="ECO:0000256" key="11">
    <source>
        <dbReference type="RuleBase" id="RU364063"/>
    </source>
</evidence>
<comment type="caution">
    <text evidence="13">The sequence shown here is derived from an EMBL/GenBank/DDBJ whole genome shotgun (WGS) entry which is preliminary data.</text>
</comment>
<dbReference type="NCBIfam" id="NF004046">
    <property type="entry name" value="PRK05563.1"/>
    <property type="match status" value="1"/>
</dbReference>
<evidence type="ECO:0000313" key="14">
    <source>
        <dbReference type="Proteomes" id="UP000291072"/>
    </source>
</evidence>
<keyword evidence="5" id="KW-0479">Metal-binding</keyword>
<evidence type="ECO:0000256" key="10">
    <source>
        <dbReference type="ARBA" id="ARBA00049244"/>
    </source>
</evidence>
<dbReference type="GO" id="GO:0046872">
    <property type="term" value="F:metal ion binding"/>
    <property type="evidence" value="ECO:0007669"/>
    <property type="project" value="UniProtKB-KW"/>
</dbReference>
<evidence type="ECO:0000256" key="2">
    <source>
        <dbReference type="ARBA" id="ARBA00022679"/>
    </source>
</evidence>
<evidence type="ECO:0000256" key="9">
    <source>
        <dbReference type="ARBA" id="ARBA00022932"/>
    </source>
</evidence>
<dbReference type="OrthoDB" id="9810148at2"/>
<keyword evidence="6 11" id="KW-0547">Nucleotide-binding</keyword>
<dbReference type="InterPro" id="IPR027417">
    <property type="entry name" value="P-loop_NTPase"/>
</dbReference>
<name>A0A4R0XR79_9MOLU</name>
<feature type="domain" description="AAA+ ATPase" evidence="12">
    <location>
        <begin position="37"/>
        <end position="180"/>
    </location>
</feature>
<dbReference type="NCBIfam" id="TIGR02397">
    <property type="entry name" value="dnaX_nterm"/>
    <property type="match status" value="1"/>
</dbReference>
<dbReference type="FunFam" id="3.40.50.300:FF:000014">
    <property type="entry name" value="DNA polymerase III subunit gamma/tau"/>
    <property type="match status" value="1"/>
</dbReference>
<keyword evidence="7" id="KW-0862">Zinc</keyword>
<dbReference type="InterPro" id="IPR008921">
    <property type="entry name" value="DNA_pol3_clamp-load_cplx_C"/>
</dbReference>
<evidence type="ECO:0000256" key="5">
    <source>
        <dbReference type="ARBA" id="ARBA00022723"/>
    </source>
</evidence>
<dbReference type="InterPro" id="IPR050238">
    <property type="entry name" value="DNA_Rep/Repair_Clamp_Loader"/>
</dbReference>
<dbReference type="Proteomes" id="UP000291072">
    <property type="component" value="Unassembled WGS sequence"/>
</dbReference>
<dbReference type="Gene3D" id="3.40.50.300">
    <property type="entry name" value="P-loop containing nucleotide triphosphate hydrolases"/>
    <property type="match status" value="1"/>
</dbReference>
<dbReference type="CDD" id="cd00009">
    <property type="entry name" value="AAA"/>
    <property type="match status" value="1"/>
</dbReference>
<keyword evidence="8 11" id="KW-0067">ATP-binding</keyword>
<dbReference type="Pfam" id="PF22608">
    <property type="entry name" value="DNAX_ATPase_lid"/>
    <property type="match status" value="1"/>
</dbReference>
<accession>A0A4R0XR79</accession>
<dbReference type="Pfam" id="PF12169">
    <property type="entry name" value="DNA_pol3_gamma3"/>
    <property type="match status" value="1"/>
</dbReference>
<dbReference type="SUPFAM" id="SSF52540">
    <property type="entry name" value="P-loop containing nucleoside triphosphate hydrolases"/>
    <property type="match status" value="1"/>
</dbReference>
<dbReference type="PRINTS" id="PR00300">
    <property type="entry name" value="CLPPROTEASEA"/>
</dbReference>
<evidence type="ECO:0000256" key="4">
    <source>
        <dbReference type="ARBA" id="ARBA00022705"/>
    </source>
</evidence>